<feature type="domain" description="E2F/DP family winged-helix DNA-binding" evidence="11">
    <location>
        <begin position="37"/>
        <end position="117"/>
    </location>
</feature>
<evidence type="ECO:0000256" key="9">
    <source>
        <dbReference type="RuleBase" id="RU003796"/>
    </source>
</evidence>
<keyword evidence="7 9" id="KW-0539">Nucleus</keyword>
<evidence type="ECO:0000256" key="1">
    <source>
        <dbReference type="ARBA" id="ARBA00004123"/>
    </source>
</evidence>
<dbReference type="InterPro" id="IPR036388">
    <property type="entry name" value="WH-like_DNA-bd_sf"/>
</dbReference>
<organism evidence="12 13">
    <name type="scientific">Cyanidium caldarium</name>
    <name type="common">Red alga</name>
    <dbReference type="NCBI Taxonomy" id="2771"/>
    <lineage>
        <taxon>Eukaryota</taxon>
        <taxon>Rhodophyta</taxon>
        <taxon>Bangiophyceae</taxon>
        <taxon>Cyanidiales</taxon>
        <taxon>Cyanidiaceae</taxon>
        <taxon>Cyanidium</taxon>
    </lineage>
</organism>
<dbReference type="GO" id="GO:0090575">
    <property type="term" value="C:RNA polymerase II transcription regulator complex"/>
    <property type="evidence" value="ECO:0007669"/>
    <property type="project" value="TreeGrafter"/>
</dbReference>
<reference evidence="12 13" key="1">
    <citation type="submission" date="2022-07" db="EMBL/GenBank/DDBJ databases">
        <title>Genome-wide signatures of adaptation to extreme environments.</title>
        <authorList>
            <person name="Cho C.H."/>
            <person name="Yoon H.S."/>
        </authorList>
    </citation>
    <scope>NUCLEOTIDE SEQUENCE [LARGE SCALE GENOMIC DNA]</scope>
    <source>
        <strain evidence="12 13">DBV 063 E5</strain>
    </source>
</reference>
<protein>
    <recommendedName>
        <fullName evidence="11">E2F/DP family winged-helix DNA-binding domain-containing protein</fullName>
    </recommendedName>
</protein>
<evidence type="ECO:0000313" key="12">
    <source>
        <dbReference type="EMBL" id="KAK4534632.1"/>
    </source>
</evidence>
<evidence type="ECO:0000256" key="5">
    <source>
        <dbReference type="ARBA" id="ARBA00023125"/>
    </source>
</evidence>
<dbReference type="Proteomes" id="UP001301350">
    <property type="component" value="Unassembled WGS sequence"/>
</dbReference>
<feature type="compositionally biased region" description="Polar residues" evidence="10">
    <location>
        <begin position="300"/>
        <end position="309"/>
    </location>
</feature>
<evidence type="ECO:0000256" key="6">
    <source>
        <dbReference type="ARBA" id="ARBA00023163"/>
    </source>
</evidence>
<feature type="region of interest" description="Disordered" evidence="10">
    <location>
        <begin position="293"/>
        <end position="413"/>
    </location>
</feature>
<evidence type="ECO:0000256" key="10">
    <source>
        <dbReference type="SAM" id="MobiDB-lite"/>
    </source>
</evidence>
<dbReference type="PANTHER" id="PTHR12081">
    <property type="entry name" value="TRANSCRIPTION FACTOR E2F"/>
    <property type="match status" value="1"/>
</dbReference>
<comment type="caution">
    <text evidence="12">The sequence shown here is derived from an EMBL/GenBank/DDBJ whole genome shotgun (WGS) entry which is preliminary data.</text>
</comment>
<evidence type="ECO:0000256" key="8">
    <source>
        <dbReference type="ARBA" id="ARBA00023306"/>
    </source>
</evidence>
<dbReference type="EMBL" id="JANCYW010000002">
    <property type="protein sequence ID" value="KAK4534632.1"/>
    <property type="molecule type" value="Genomic_DNA"/>
</dbReference>
<name>A0AAV9IQR1_CYACA</name>
<keyword evidence="6 9" id="KW-0804">Transcription</keyword>
<feature type="region of interest" description="Disordered" evidence="10">
    <location>
        <begin position="654"/>
        <end position="712"/>
    </location>
</feature>
<keyword evidence="13" id="KW-1185">Reference proteome</keyword>
<dbReference type="InterPro" id="IPR036390">
    <property type="entry name" value="WH_DNA-bd_sf"/>
</dbReference>
<dbReference type="GO" id="GO:0000978">
    <property type="term" value="F:RNA polymerase II cis-regulatory region sequence-specific DNA binding"/>
    <property type="evidence" value="ECO:0007669"/>
    <property type="project" value="InterPro"/>
</dbReference>
<dbReference type="FunFam" id="1.10.10.10:FF:000295">
    <property type="entry name" value="E2F transcription factor-like E2FE"/>
    <property type="match status" value="1"/>
</dbReference>
<feature type="compositionally biased region" description="Low complexity" evidence="10">
    <location>
        <begin position="384"/>
        <end position="393"/>
    </location>
</feature>
<evidence type="ECO:0000256" key="7">
    <source>
        <dbReference type="ARBA" id="ARBA00023242"/>
    </source>
</evidence>
<dbReference type="Gene3D" id="1.10.10.10">
    <property type="entry name" value="Winged helix-like DNA-binding domain superfamily/Winged helix DNA-binding domain"/>
    <property type="match status" value="2"/>
</dbReference>
<accession>A0AAV9IQR1</accession>
<dbReference type="PANTHER" id="PTHR12081:SF7">
    <property type="entry name" value="TRANSCRIPTION FACTOR EFL-3"/>
    <property type="match status" value="1"/>
</dbReference>
<feature type="domain" description="E2F/DP family winged-helix DNA-binding" evidence="11">
    <location>
        <begin position="196"/>
        <end position="285"/>
    </location>
</feature>
<keyword evidence="3" id="KW-0678">Repressor</keyword>
<dbReference type="SUPFAM" id="SSF46785">
    <property type="entry name" value="Winged helix' DNA-binding domain"/>
    <property type="match status" value="2"/>
</dbReference>
<feature type="compositionally biased region" description="Low complexity" evidence="10">
    <location>
        <begin position="348"/>
        <end position="369"/>
    </location>
</feature>
<evidence type="ECO:0000256" key="3">
    <source>
        <dbReference type="ARBA" id="ARBA00022491"/>
    </source>
</evidence>
<dbReference type="InterPro" id="IPR003316">
    <property type="entry name" value="E2F_WHTH_DNA-bd_dom"/>
</dbReference>
<proteinExistence type="inferred from homology"/>
<evidence type="ECO:0000313" key="13">
    <source>
        <dbReference type="Proteomes" id="UP001301350"/>
    </source>
</evidence>
<comment type="similarity">
    <text evidence="2 9">Belongs to the E2F/DP family.</text>
</comment>
<evidence type="ECO:0000259" key="11">
    <source>
        <dbReference type="SMART" id="SM01372"/>
    </source>
</evidence>
<keyword evidence="8" id="KW-0131">Cell cycle</keyword>
<dbReference type="GO" id="GO:0000981">
    <property type="term" value="F:DNA-binding transcription factor activity, RNA polymerase II-specific"/>
    <property type="evidence" value="ECO:0007669"/>
    <property type="project" value="TreeGrafter"/>
</dbReference>
<dbReference type="InterPro" id="IPR015633">
    <property type="entry name" value="E2F"/>
</dbReference>
<dbReference type="Pfam" id="PF02319">
    <property type="entry name" value="WHD_E2F_TDP"/>
    <property type="match status" value="2"/>
</dbReference>
<dbReference type="SMART" id="SM01372">
    <property type="entry name" value="E2F_TDP"/>
    <property type="match status" value="2"/>
</dbReference>
<dbReference type="AlphaFoldDB" id="A0AAV9IQR1"/>
<keyword evidence="4 9" id="KW-0805">Transcription regulation</keyword>
<evidence type="ECO:0000256" key="4">
    <source>
        <dbReference type="ARBA" id="ARBA00023015"/>
    </source>
</evidence>
<dbReference type="FunFam" id="1.10.10.10:FF:000073">
    <property type="entry name" value="E2F transcription factor 8"/>
    <property type="match status" value="1"/>
</dbReference>
<sequence>MSQTPWSNTEAGQGLLRLMEREDVGGNSQTAFDSYSRKEKSLGLLCENFMALYGTPSPAVTTVGGGDGGDNHVEEICLDAAAQRLGVERRRIYDIVNVLESVGVVVRKAKNRYHWLGMGRMQGVLEELRRQAEALGGVAGLRNALSAAVGAGGGDTASQAPASPDRAAGIDASVTLSPAVDSQPLSTASSTHPPSRKEKSLGILAQRFVQLFLVSEERVLSLERAASLLLGMPMLSGGSGEDSLIDGRMKTKVRRLYDIANILTSLGLIRKTQSRNRKPAFVWCGFGRDDAGTDVVAESPTRSTSQAGGSPQRRRQRPGEAPRTPRGASRADRSPGSVAVAGDEDGEASSAHELSSSSLASSSTASSAAGVSDVERRRAPRPAPSSLSSSSPAGKRQRGARSPANATASPRARVRALTAVATPPRASGSALPPSLPPGLVYRPMPVSAVSNNGILPPPPPAGATTLSGACRMGAVTATATTAPHGGGERELPVSAATSAAASGASEPPHITCFAAQLYGGSGGTSPAPPTAAGAVGGHFSAVTTAPAANATPASTAHTLWRSAQWCDWLDQCYAVRQQQQQHTSRSPTPTGFGIGFDIDTYMRRAQAAGPEYYARAQEWFMRMMEWQKKVWNASGGTNSTMAAAATTTVVTANTSTDSGNAAPTMAAASGAQTDAAPSGRLQPADGDAALPNASDSKPARTVPSTLHPPEHA</sequence>
<gene>
    <name evidence="12" type="ORF">CDCA_CDCA02G0657</name>
</gene>
<evidence type="ECO:0000256" key="2">
    <source>
        <dbReference type="ARBA" id="ARBA00010940"/>
    </source>
</evidence>
<keyword evidence="5 9" id="KW-0238">DNA-binding</keyword>
<comment type="subcellular location">
    <subcellularLocation>
        <location evidence="1 9">Nucleus</location>
    </subcellularLocation>
</comment>